<keyword evidence="2" id="KW-0808">Transferase</keyword>
<evidence type="ECO:0000259" key="1">
    <source>
        <dbReference type="Pfam" id="PF18765"/>
    </source>
</evidence>
<dbReference type="InterPro" id="IPR011991">
    <property type="entry name" value="ArsR-like_HTH"/>
</dbReference>
<keyword evidence="3" id="KW-1185">Reference proteome</keyword>
<dbReference type="EMBL" id="JACHXN010000028">
    <property type="protein sequence ID" value="MBB3149217.1"/>
    <property type="molecule type" value="Genomic_DNA"/>
</dbReference>
<proteinExistence type="predicted"/>
<dbReference type="InterPro" id="IPR043519">
    <property type="entry name" value="NT_sf"/>
</dbReference>
<name>A0A839UF89_9HYPH</name>
<sequence>MARSTPQSALRYPLTIILGTDANVRLLRELSRHGGLLSSPLLADRSALARASVWSALGTLERIGVVCSEGTGRARLYRFNDSHPLATSLEALFDQEALGYSHIRAAITDTVSAVRPNVLAAWIYGSVARGEDRPDSDLDIAVVSSSEALEKALEEIREALATHGEELGFNPSVVGLAPKDVARLSNTRDPWWQGVEVDALTVFGPRPDELAATTLQTSSA</sequence>
<dbReference type="InterPro" id="IPR036390">
    <property type="entry name" value="WH_DNA-bd_sf"/>
</dbReference>
<reference evidence="2 3" key="1">
    <citation type="submission" date="2020-08" db="EMBL/GenBank/DDBJ databases">
        <title>Genomic Encyclopedia of Type Strains, Phase III (KMG-III): the genomes of soil and plant-associated and newly described type strains.</title>
        <authorList>
            <person name="Whitman W."/>
        </authorList>
    </citation>
    <scope>NUCLEOTIDE SEQUENCE [LARGE SCALE GENOMIC DNA]</scope>
    <source>
        <strain evidence="2 3">CECT 7015</strain>
    </source>
</reference>
<feature type="domain" description="Polymerase beta nucleotidyltransferase" evidence="1">
    <location>
        <begin position="115"/>
        <end position="160"/>
    </location>
</feature>
<evidence type="ECO:0000313" key="3">
    <source>
        <dbReference type="Proteomes" id="UP000554520"/>
    </source>
</evidence>
<dbReference type="SUPFAM" id="SSF46785">
    <property type="entry name" value="Winged helix' DNA-binding domain"/>
    <property type="match status" value="1"/>
</dbReference>
<dbReference type="CDD" id="cd00090">
    <property type="entry name" value="HTH_ARSR"/>
    <property type="match status" value="1"/>
</dbReference>
<dbReference type="Pfam" id="PF18765">
    <property type="entry name" value="Polbeta"/>
    <property type="match status" value="1"/>
</dbReference>
<protein>
    <submittedName>
        <fullName evidence="2">Putative nucleotidyltransferase</fullName>
    </submittedName>
</protein>
<dbReference type="GO" id="GO:0006355">
    <property type="term" value="P:regulation of DNA-templated transcription"/>
    <property type="evidence" value="ECO:0007669"/>
    <property type="project" value="UniProtKB-ARBA"/>
</dbReference>
<dbReference type="InterPro" id="IPR036388">
    <property type="entry name" value="WH-like_DNA-bd_sf"/>
</dbReference>
<dbReference type="SUPFAM" id="SSF81301">
    <property type="entry name" value="Nucleotidyltransferase"/>
    <property type="match status" value="1"/>
</dbReference>
<evidence type="ECO:0000313" key="2">
    <source>
        <dbReference type="EMBL" id="MBB3149217.1"/>
    </source>
</evidence>
<dbReference type="Gene3D" id="1.10.10.10">
    <property type="entry name" value="Winged helix-like DNA-binding domain superfamily/Winged helix DNA-binding domain"/>
    <property type="match status" value="1"/>
</dbReference>
<dbReference type="GO" id="GO:0016740">
    <property type="term" value="F:transferase activity"/>
    <property type="evidence" value="ECO:0007669"/>
    <property type="project" value="UniProtKB-KW"/>
</dbReference>
<dbReference type="Gene3D" id="3.30.460.10">
    <property type="entry name" value="Beta Polymerase, domain 2"/>
    <property type="match status" value="1"/>
</dbReference>
<dbReference type="AlphaFoldDB" id="A0A839UF89"/>
<comment type="caution">
    <text evidence="2">The sequence shown here is derived from an EMBL/GenBank/DDBJ whole genome shotgun (WGS) entry which is preliminary data.</text>
</comment>
<organism evidence="2 3">
    <name type="scientific">Phyllobacterium trifolii</name>
    <dbReference type="NCBI Taxonomy" id="300193"/>
    <lineage>
        <taxon>Bacteria</taxon>
        <taxon>Pseudomonadati</taxon>
        <taxon>Pseudomonadota</taxon>
        <taxon>Alphaproteobacteria</taxon>
        <taxon>Hyphomicrobiales</taxon>
        <taxon>Phyllobacteriaceae</taxon>
        <taxon>Phyllobacterium</taxon>
    </lineage>
</organism>
<dbReference type="RefSeq" id="WP_183664958.1">
    <property type="nucleotide sequence ID" value="NZ_JACHXN010000028.1"/>
</dbReference>
<dbReference type="CDD" id="cd05403">
    <property type="entry name" value="NT_KNTase_like"/>
    <property type="match status" value="1"/>
</dbReference>
<dbReference type="InterPro" id="IPR041633">
    <property type="entry name" value="Polbeta"/>
</dbReference>
<gene>
    <name evidence="2" type="ORF">FHS21_005669</name>
</gene>
<accession>A0A839UF89</accession>
<dbReference type="Proteomes" id="UP000554520">
    <property type="component" value="Unassembled WGS sequence"/>
</dbReference>